<organism evidence="2 3">
    <name type="scientific">Phytophthora cactorum</name>
    <dbReference type="NCBI Taxonomy" id="29920"/>
    <lineage>
        <taxon>Eukaryota</taxon>
        <taxon>Sar</taxon>
        <taxon>Stramenopiles</taxon>
        <taxon>Oomycota</taxon>
        <taxon>Peronosporomycetes</taxon>
        <taxon>Peronosporales</taxon>
        <taxon>Peronosporaceae</taxon>
        <taxon>Phytophthora</taxon>
    </lineage>
</organism>
<dbReference type="VEuPathDB" id="FungiDB:PC110_g14206"/>
<feature type="region of interest" description="Disordered" evidence="1">
    <location>
        <begin position="235"/>
        <end position="282"/>
    </location>
</feature>
<evidence type="ECO:0000313" key="2">
    <source>
        <dbReference type="EMBL" id="KAG6953239.1"/>
    </source>
</evidence>
<dbReference type="Pfam" id="PF24771">
    <property type="entry name" value="Ig_CFAP74_1st"/>
    <property type="match status" value="1"/>
</dbReference>
<dbReference type="EMBL" id="JAENGZ010000842">
    <property type="protein sequence ID" value="KAG6953239.1"/>
    <property type="molecule type" value="Genomic_DNA"/>
</dbReference>
<proteinExistence type="predicted"/>
<evidence type="ECO:0000313" key="3">
    <source>
        <dbReference type="Proteomes" id="UP000688947"/>
    </source>
</evidence>
<reference evidence="2" key="1">
    <citation type="submission" date="2021-01" db="EMBL/GenBank/DDBJ databases">
        <title>Phytophthora aleatoria, a newly-described species from Pinus radiata is distinct from Phytophthora cactorum isolates based on comparative genomics.</title>
        <authorList>
            <person name="Mcdougal R."/>
            <person name="Panda P."/>
            <person name="Williams N."/>
            <person name="Studholme D.J."/>
        </authorList>
    </citation>
    <scope>NUCLEOTIDE SEQUENCE</scope>
    <source>
        <strain evidence="2">NZFS 3830</strain>
    </source>
</reference>
<sequence length="282" mass="31917">MVVEAQNERSTRVDAVLELKKDLDASAARIGAQSAAIQARDQADRTQQARMHQSLIDQGKNPYEVARHKVVQREARKERSRIDRNIQDREAKLLERIEAEKIIQRRREKIEAENRATFTGNAFLANPPMLWFKDFDVNRPFTLGFTLTNVSNTFNQFRLLAMEEEVTELFDIVYEKPGRMSAVFQLPVRCTCKKSVPILAQREVRFPEIVAGERATVTLTLANEGALPLEYRKESATVSTDAADVKSVKKESKTESKAKSSNEAKSDAADKSKDNSKDNSKD</sequence>
<dbReference type="PANTHER" id="PTHR22538">
    <property type="entry name" value="CILIA- AND FLAGELLA-ASSOCIATED PROTEIN 74"/>
    <property type="match status" value="1"/>
</dbReference>
<gene>
    <name evidence="2" type="ORF">JG687_00012504</name>
</gene>
<feature type="non-terminal residue" evidence="2">
    <location>
        <position position="282"/>
    </location>
</feature>
<accession>A0A8T1U5C5</accession>
<dbReference type="OrthoDB" id="545169at2759"/>
<feature type="compositionally biased region" description="Basic and acidic residues" evidence="1">
    <location>
        <begin position="243"/>
        <end position="282"/>
    </location>
</feature>
<dbReference type="Proteomes" id="UP000688947">
    <property type="component" value="Unassembled WGS sequence"/>
</dbReference>
<dbReference type="PANTHER" id="PTHR22538:SF0">
    <property type="entry name" value="CILIA- AND FLAGELLA-ASSOCIATED PROTEIN 74"/>
    <property type="match status" value="1"/>
</dbReference>
<name>A0A8T1U5C5_9STRA</name>
<protein>
    <submittedName>
        <fullName evidence="2">Uncharacterized protein</fullName>
    </submittedName>
</protein>
<evidence type="ECO:0000256" key="1">
    <source>
        <dbReference type="SAM" id="MobiDB-lite"/>
    </source>
</evidence>
<dbReference type="AlphaFoldDB" id="A0A8T1U5C5"/>
<comment type="caution">
    <text evidence="2">The sequence shown here is derived from an EMBL/GenBank/DDBJ whole genome shotgun (WGS) entry which is preliminary data.</text>
</comment>